<dbReference type="HAMAP" id="MF_00649">
    <property type="entry name" value="DNA_gyrase_inhibitor_YacG"/>
    <property type="match status" value="1"/>
</dbReference>
<feature type="region of interest" description="Disordered" evidence="4">
    <location>
        <begin position="54"/>
        <end position="76"/>
    </location>
</feature>
<dbReference type="Gene3D" id="3.30.50.10">
    <property type="entry name" value="Erythroid Transcription Factor GATA-1, subunit A"/>
    <property type="match status" value="1"/>
</dbReference>
<protein>
    <recommendedName>
        <fullName evidence="3">DNA gyrase inhibitor YacG</fullName>
    </recommendedName>
</protein>
<dbReference type="OrthoDB" id="9809663at2"/>
<dbReference type="PANTHER" id="PTHR36150">
    <property type="entry name" value="DNA GYRASE INHIBITOR YACG"/>
    <property type="match status" value="1"/>
</dbReference>
<dbReference type="SUPFAM" id="SSF57716">
    <property type="entry name" value="Glucocorticoid receptor-like (DNA-binding domain)"/>
    <property type="match status" value="1"/>
</dbReference>
<feature type="binding site" evidence="3">
    <location>
        <position position="34"/>
    </location>
    <ligand>
        <name>Zn(2+)</name>
        <dbReference type="ChEBI" id="CHEBI:29105"/>
    </ligand>
</feature>
<evidence type="ECO:0000256" key="2">
    <source>
        <dbReference type="ARBA" id="ARBA00022833"/>
    </source>
</evidence>
<dbReference type="AlphaFoldDB" id="A0A135NZU4"/>
<feature type="compositionally biased region" description="Basic and acidic residues" evidence="4">
    <location>
        <begin position="63"/>
        <end position="76"/>
    </location>
</feature>
<dbReference type="InterPro" id="IPR005584">
    <property type="entry name" value="DNA_gyrase_inhibitor_YacG"/>
</dbReference>
<keyword evidence="2 3" id="KW-0862">Zinc</keyword>
<feature type="binding site" evidence="3">
    <location>
        <position position="38"/>
    </location>
    <ligand>
        <name>Zn(2+)</name>
        <dbReference type="ChEBI" id="CHEBI:29105"/>
    </ligand>
</feature>
<name>A0A135NZU4_9HYPH</name>
<dbReference type="RefSeq" id="WP_067648651.1">
    <property type="nucleotide sequence ID" value="NZ_KQ961028.1"/>
</dbReference>
<accession>A0A135NZU4</accession>
<dbReference type="PANTHER" id="PTHR36150:SF1">
    <property type="entry name" value="DNA GYRASE INHIBITOR YACG"/>
    <property type="match status" value="1"/>
</dbReference>
<reference evidence="5 6" key="1">
    <citation type="submission" date="2015-11" db="EMBL/GenBank/DDBJ databases">
        <title>Draft genome sequence of Agrobacterium sp. R89-1.</title>
        <authorList>
            <person name="Zahradnik J."/>
            <person name="Kyslikova E."/>
            <person name="Palyzova A."/>
            <person name="Kyslik P."/>
        </authorList>
    </citation>
    <scope>NUCLEOTIDE SEQUENCE [LARGE SCALE GENOMIC DNA]</scope>
    <source>
        <strain evidence="5 6">R89-1</strain>
    </source>
</reference>
<evidence type="ECO:0000313" key="5">
    <source>
        <dbReference type="EMBL" id="KXG84656.1"/>
    </source>
</evidence>
<dbReference type="InterPro" id="IPR013088">
    <property type="entry name" value="Znf_NHR/GATA"/>
</dbReference>
<gene>
    <name evidence="3" type="primary">yacG</name>
    <name evidence="5" type="ORF">ATO67_11420</name>
</gene>
<comment type="function">
    <text evidence="3">Inhibits all the catalytic activities of DNA gyrase by preventing its interaction with DNA. Acts by binding directly to the C-terminal domain of GyrB, which probably disrupts DNA binding by the gyrase.</text>
</comment>
<evidence type="ECO:0000313" key="6">
    <source>
        <dbReference type="Proteomes" id="UP000070498"/>
    </source>
</evidence>
<dbReference type="Pfam" id="PF03884">
    <property type="entry name" value="YacG"/>
    <property type="match status" value="1"/>
</dbReference>
<dbReference type="GO" id="GO:0008657">
    <property type="term" value="F:DNA topoisomerase type II (double strand cut, ATP-hydrolyzing) inhibitor activity"/>
    <property type="evidence" value="ECO:0007669"/>
    <property type="project" value="UniProtKB-UniRule"/>
</dbReference>
<dbReference type="STRING" id="2052828.ATO67_11420"/>
<feature type="region of interest" description="Disordered" evidence="4">
    <location>
        <begin position="1"/>
        <end position="29"/>
    </location>
</feature>
<comment type="caution">
    <text evidence="5">The sequence shown here is derived from an EMBL/GenBank/DDBJ whole genome shotgun (WGS) entry which is preliminary data.</text>
</comment>
<sequence length="76" mass="8780">MTDEPNKSTVTHLRKTQPCPECKRPSTREDYPFCSDRCRSLDLSRWLKGSYAIPVADDESKADEDGVVRRPDDDEY</sequence>
<keyword evidence="6" id="KW-1185">Reference proteome</keyword>
<dbReference type="GO" id="GO:0008270">
    <property type="term" value="F:zinc ion binding"/>
    <property type="evidence" value="ECO:0007669"/>
    <property type="project" value="UniProtKB-UniRule"/>
</dbReference>
<dbReference type="NCBIfam" id="NF002362">
    <property type="entry name" value="PRK01343.1"/>
    <property type="match status" value="1"/>
</dbReference>
<evidence type="ECO:0000256" key="4">
    <source>
        <dbReference type="SAM" id="MobiDB-lite"/>
    </source>
</evidence>
<dbReference type="Proteomes" id="UP000070498">
    <property type="component" value="Unassembled WGS sequence"/>
</dbReference>
<keyword evidence="1 3" id="KW-0479">Metal-binding</keyword>
<comment type="cofactor">
    <cofactor evidence="3">
        <name>Zn(2+)</name>
        <dbReference type="ChEBI" id="CHEBI:29105"/>
    </cofactor>
    <text evidence="3">Binds 1 zinc ion.</text>
</comment>
<dbReference type="GO" id="GO:0006355">
    <property type="term" value="P:regulation of DNA-templated transcription"/>
    <property type="evidence" value="ECO:0007669"/>
    <property type="project" value="InterPro"/>
</dbReference>
<feature type="binding site" evidence="3">
    <location>
        <position position="19"/>
    </location>
    <ligand>
        <name>Zn(2+)</name>
        <dbReference type="ChEBI" id="CHEBI:29105"/>
    </ligand>
</feature>
<comment type="similarity">
    <text evidence="3">Belongs to the DNA gyrase inhibitor YacG family.</text>
</comment>
<comment type="subunit">
    <text evidence="3">Interacts with GyrB.</text>
</comment>
<feature type="binding site" evidence="3">
    <location>
        <position position="22"/>
    </location>
    <ligand>
        <name>Zn(2+)</name>
        <dbReference type="ChEBI" id="CHEBI:29105"/>
    </ligand>
</feature>
<evidence type="ECO:0000256" key="3">
    <source>
        <dbReference type="HAMAP-Rule" id="MF_00649"/>
    </source>
</evidence>
<dbReference type="EMBL" id="LNUW01000036">
    <property type="protein sequence ID" value="KXG84656.1"/>
    <property type="molecule type" value="Genomic_DNA"/>
</dbReference>
<evidence type="ECO:0000256" key="1">
    <source>
        <dbReference type="ARBA" id="ARBA00022723"/>
    </source>
</evidence>
<proteinExistence type="inferred from homology"/>
<organism evidence="5 6">
    <name type="scientific">Agrobacterium bohemicum</name>
    <dbReference type="NCBI Taxonomy" id="2052828"/>
    <lineage>
        <taxon>Bacteria</taxon>
        <taxon>Pseudomonadati</taxon>
        <taxon>Pseudomonadota</taxon>
        <taxon>Alphaproteobacteria</taxon>
        <taxon>Hyphomicrobiales</taxon>
        <taxon>Rhizobiaceae</taxon>
        <taxon>Rhizobium/Agrobacterium group</taxon>
        <taxon>Agrobacterium</taxon>
    </lineage>
</organism>